<protein>
    <submittedName>
        <fullName evidence="2">DUF397 domain-containing protein</fullName>
    </submittedName>
</protein>
<organism evidence="2 3">
    <name type="scientific">Kineosporia babensis</name>
    <dbReference type="NCBI Taxonomy" id="499548"/>
    <lineage>
        <taxon>Bacteria</taxon>
        <taxon>Bacillati</taxon>
        <taxon>Actinomycetota</taxon>
        <taxon>Actinomycetes</taxon>
        <taxon>Kineosporiales</taxon>
        <taxon>Kineosporiaceae</taxon>
        <taxon>Kineosporia</taxon>
    </lineage>
</organism>
<proteinExistence type="predicted"/>
<sequence>MTAASPDPAVWLKAQRSQNSNGCIEQCRPDTQVSVRDTKQHGQGPTLRMSRSAYATWIASAKDGELDHLAGL</sequence>
<dbReference type="Proteomes" id="UP001138997">
    <property type="component" value="Unassembled WGS sequence"/>
</dbReference>
<name>A0A9X1NNW9_9ACTN</name>
<feature type="domain" description="DUF397" evidence="1">
    <location>
        <begin position="9"/>
        <end position="62"/>
    </location>
</feature>
<evidence type="ECO:0000313" key="3">
    <source>
        <dbReference type="Proteomes" id="UP001138997"/>
    </source>
</evidence>
<dbReference type="AlphaFoldDB" id="A0A9X1NNW9"/>
<dbReference type="EMBL" id="JAJOMB010000050">
    <property type="protein sequence ID" value="MCD5317219.1"/>
    <property type="molecule type" value="Genomic_DNA"/>
</dbReference>
<comment type="caution">
    <text evidence="2">The sequence shown here is derived from an EMBL/GenBank/DDBJ whole genome shotgun (WGS) entry which is preliminary data.</text>
</comment>
<dbReference type="InterPro" id="IPR007278">
    <property type="entry name" value="DUF397"/>
</dbReference>
<evidence type="ECO:0000259" key="1">
    <source>
        <dbReference type="Pfam" id="PF04149"/>
    </source>
</evidence>
<accession>A0A9X1NNW9</accession>
<evidence type="ECO:0000313" key="2">
    <source>
        <dbReference type="EMBL" id="MCD5317219.1"/>
    </source>
</evidence>
<dbReference type="RefSeq" id="WP_231450070.1">
    <property type="nucleotide sequence ID" value="NZ_JAJOMB010000050.1"/>
</dbReference>
<dbReference type="Pfam" id="PF04149">
    <property type="entry name" value="DUF397"/>
    <property type="match status" value="1"/>
</dbReference>
<gene>
    <name evidence="2" type="ORF">LR394_40645</name>
</gene>
<keyword evidence="3" id="KW-1185">Reference proteome</keyword>
<reference evidence="2" key="1">
    <citation type="submission" date="2021-11" db="EMBL/GenBank/DDBJ databases">
        <title>Streptomyces corallinus and Kineosporia corallina sp. nov., two new coral-derived marine actinobacteria.</title>
        <authorList>
            <person name="Buangrab K."/>
            <person name="Sutthacheep M."/>
            <person name="Yeemin T."/>
            <person name="Harunari E."/>
            <person name="Igarashi Y."/>
            <person name="Sripreechasak P."/>
            <person name="Kanchanasin P."/>
            <person name="Tanasupawat S."/>
            <person name="Phongsopitanun W."/>
        </authorList>
    </citation>
    <scope>NUCLEOTIDE SEQUENCE</scope>
    <source>
        <strain evidence="2">JCM 31032</strain>
    </source>
</reference>